<dbReference type="Gene3D" id="3.30.470.30">
    <property type="entry name" value="DNA ligase/mRNA capping enzyme"/>
    <property type="match status" value="2"/>
</dbReference>
<dbReference type="SUPFAM" id="SSF56091">
    <property type="entry name" value="DNA ligase/mRNA capping enzyme, catalytic domain"/>
    <property type="match status" value="1"/>
</dbReference>
<dbReference type="GO" id="GO:0006281">
    <property type="term" value="P:DNA repair"/>
    <property type="evidence" value="ECO:0007669"/>
    <property type="project" value="InterPro"/>
</dbReference>
<reference evidence="4 5" key="1">
    <citation type="submission" date="2018-09" db="EMBL/GenBank/DDBJ databases">
        <title>YIM 75507 draft genome.</title>
        <authorList>
            <person name="Tang S."/>
            <person name="Feng Y."/>
        </authorList>
    </citation>
    <scope>NUCLEOTIDE SEQUENCE [LARGE SCALE GENOMIC DNA]</scope>
    <source>
        <strain evidence="4 5">YIM 75507</strain>
    </source>
</reference>
<organism evidence="4 5">
    <name type="scientific">Bailinhaonella thermotolerans</name>
    <dbReference type="NCBI Taxonomy" id="1070861"/>
    <lineage>
        <taxon>Bacteria</taxon>
        <taxon>Bacillati</taxon>
        <taxon>Actinomycetota</taxon>
        <taxon>Actinomycetes</taxon>
        <taxon>Streptosporangiales</taxon>
        <taxon>Streptosporangiaceae</taxon>
        <taxon>Bailinhaonella</taxon>
    </lineage>
</organism>
<dbReference type="PANTHER" id="PTHR39465:SF1">
    <property type="entry name" value="DNA LIGASE D 3'-PHOSPHOESTERASE DOMAIN-CONTAINING PROTEIN"/>
    <property type="match status" value="1"/>
</dbReference>
<dbReference type="PANTHER" id="PTHR39465">
    <property type="entry name" value="DNA LIGASE D, 3'-PHOSPHOESTERASE DOMAIN"/>
    <property type="match status" value="1"/>
</dbReference>
<dbReference type="OrthoDB" id="9802472at2"/>
<dbReference type="GO" id="GO:0003910">
    <property type="term" value="F:DNA ligase (ATP) activity"/>
    <property type="evidence" value="ECO:0007669"/>
    <property type="project" value="InterPro"/>
</dbReference>
<dbReference type="NCBIfam" id="TIGR02777">
    <property type="entry name" value="LigD_PE_dom"/>
    <property type="match status" value="1"/>
</dbReference>
<comment type="caution">
    <text evidence="4">The sequence shown here is derived from an EMBL/GenBank/DDBJ whole genome shotgun (WGS) entry which is preliminary data.</text>
</comment>
<evidence type="ECO:0000259" key="3">
    <source>
        <dbReference type="Pfam" id="PF13298"/>
    </source>
</evidence>
<accession>A0A3A4AT68</accession>
<sequence>MADRLVDYRRKRDPEKTPEPVPRQRGRPGRGDTFVIQEHHARALHWDLRLERDGVLVSWAVPKGLPPDPKVNHLAVHTEDHPMEYASFEGEIPAGEYGGGQVRIWDRGTYETEKWSDREVKFVLHGERSEGRYVLFRTRGKNWMIHRMDGPAPGWEPMPAGVSPMTPVRRARLPRNPGRYAFEFAWEGRRGLAAVEGGRLTLRDPAGEDITERWLRPLGGELGSRSALLDGVIAEVEGVEVYVVFDLLYAEGRALLAEPFDRRRSLLEELGIGGARWQTAPSFPGEGAAVRAAARERGLPAVIAKRRDSPYIPGESDAWLCIPI</sequence>
<evidence type="ECO:0000256" key="1">
    <source>
        <dbReference type="SAM" id="MobiDB-lite"/>
    </source>
</evidence>
<name>A0A3A4AT68_9ACTN</name>
<keyword evidence="5" id="KW-1185">Reference proteome</keyword>
<evidence type="ECO:0000259" key="2">
    <source>
        <dbReference type="Pfam" id="PF01068"/>
    </source>
</evidence>
<gene>
    <name evidence="4" type="ORF">D5H75_13610</name>
</gene>
<feature type="region of interest" description="Disordered" evidence="1">
    <location>
        <begin position="1"/>
        <end position="31"/>
    </location>
</feature>
<dbReference type="Gene3D" id="3.30.1490.70">
    <property type="match status" value="2"/>
</dbReference>
<evidence type="ECO:0000313" key="5">
    <source>
        <dbReference type="Proteomes" id="UP000265768"/>
    </source>
</evidence>
<dbReference type="GO" id="GO:0006310">
    <property type="term" value="P:DNA recombination"/>
    <property type="evidence" value="ECO:0007669"/>
    <property type="project" value="InterPro"/>
</dbReference>
<dbReference type="Proteomes" id="UP000265768">
    <property type="component" value="Unassembled WGS sequence"/>
</dbReference>
<protein>
    <submittedName>
        <fullName evidence="4">ATP-dependent DNA ligase</fullName>
    </submittedName>
</protein>
<dbReference type="GO" id="GO:0005524">
    <property type="term" value="F:ATP binding"/>
    <property type="evidence" value="ECO:0007669"/>
    <property type="project" value="InterPro"/>
</dbReference>
<proteinExistence type="predicted"/>
<feature type="compositionally biased region" description="Basic and acidic residues" evidence="1">
    <location>
        <begin position="1"/>
        <end position="18"/>
    </location>
</feature>
<dbReference type="InterPro" id="IPR012310">
    <property type="entry name" value="DNA_ligase_ATP-dep_cent"/>
</dbReference>
<dbReference type="InterPro" id="IPR014144">
    <property type="entry name" value="LigD_PE_domain"/>
</dbReference>
<dbReference type="Pfam" id="PF01068">
    <property type="entry name" value="DNA_ligase_A_M"/>
    <property type="match status" value="1"/>
</dbReference>
<feature type="domain" description="ATP-dependent DNA ligase family profile" evidence="2">
    <location>
        <begin position="241"/>
        <end position="320"/>
    </location>
</feature>
<dbReference type="RefSeq" id="WP_119926802.1">
    <property type="nucleotide sequence ID" value="NZ_QZEY01000004.1"/>
</dbReference>
<dbReference type="AlphaFoldDB" id="A0A3A4AT68"/>
<keyword evidence="4" id="KW-0436">Ligase</keyword>
<feature type="domain" description="DNA ligase D 3'-phosphoesterase" evidence="3">
    <location>
        <begin position="37"/>
        <end position="137"/>
    </location>
</feature>
<dbReference type="EMBL" id="QZEY01000004">
    <property type="protein sequence ID" value="RJL32553.1"/>
    <property type="molecule type" value="Genomic_DNA"/>
</dbReference>
<evidence type="ECO:0000313" key="4">
    <source>
        <dbReference type="EMBL" id="RJL32553.1"/>
    </source>
</evidence>
<dbReference type="Pfam" id="PF13298">
    <property type="entry name" value="LigD_N"/>
    <property type="match status" value="1"/>
</dbReference>